<dbReference type="EMBL" id="CP001338">
    <property type="protein sequence ID" value="ACL16729.1"/>
    <property type="molecule type" value="Genomic_DNA"/>
</dbReference>
<evidence type="ECO:0000256" key="3">
    <source>
        <dbReference type="ARBA" id="ARBA00022723"/>
    </source>
</evidence>
<dbReference type="Gene3D" id="3.90.180.10">
    <property type="entry name" value="Medium-chain alcohol dehydrogenases, catalytic domain"/>
    <property type="match status" value="1"/>
</dbReference>
<comment type="similarity">
    <text evidence="2 6">Belongs to the zinc-containing alcohol dehydrogenase family.</text>
</comment>
<dbReference type="InterPro" id="IPR013154">
    <property type="entry name" value="ADH-like_N"/>
</dbReference>
<dbReference type="Pfam" id="PF08240">
    <property type="entry name" value="ADH_N"/>
    <property type="match status" value="1"/>
</dbReference>
<proteinExistence type="inferred from homology"/>
<evidence type="ECO:0000256" key="5">
    <source>
        <dbReference type="ARBA" id="ARBA00023002"/>
    </source>
</evidence>
<dbReference type="HOGENOM" id="CLU_026673_11_3_2"/>
<dbReference type="Gene3D" id="3.40.50.720">
    <property type="entry name" value="NAD(P)-binding Rossmann-like Domain"/>
    <property type="match status" value="1"/>
</dbReference>
<keyword evidence="3 6" id="KW-0479">Metal-binding</keyword>
<evidence type="ECO:0000313" key="8">
    <source>
        <dbReference type="EMBL" id="ACL16729.1"/>
    </source>
</evidence>
<dbReference type="InterPro" id="IPR020843">
    <property type="entry name" value="ER"/>
</dbReference>
<name>B8GHY9_METPE</name>
<dbReference type="OrthoDB" id="9358at2157"/>
<dbReference type="GO" id="GO:0016616">
    <property type="term" value="F:oxidoreductase activity, acting on the CH-OH group of donors, NAD or NADP as acceptor"/>
    <property type="evidence" value="ECO:0007669"/>
    <property type="project" value="UniProtKB-ARBA"/>
</dbReference>
<dbReference type="PANTHER" id="PTHR42813:SF4">
    <property type="entry name" value="NADP-DEPENDENT ISOPROPANOL DEHYDROGENASE"/>
    <property type="match status" value="1"/>
</dbReference>
<dbReference type="InterPro" id="IPR002328">
    <property type="entry name" value="ADH_Zn_CS"/>
</dbReference>
<dbReference type="SUPFAM" id="SSF51735">
    <property type="entry name" value="NAD(P)-binding Rossmann-fold domains"/>
    <property type="match status" value="1"/>
</dbReference>
<gene>
    <name evidence="8" type="ordered locus">Mpal_1399</name>
</gene>
<evidence type="ECO:0000256" key="1">
    <source>
        <dbReference type="ARBA" id="ARBA00001947"/>
    </source>
</evidence>
<dbReference type="Proteomes" id="UP000002457">
    <property type="component" value="Chromosome"/>
</dbReference>
<keyword evidence="5" id="KW-0560">Oxidoreductase</keyword>
<dbReference type="SMART" id="SM00829">
    <property type="entry name" value="PKS_ER"/>
    <property type="match status" value="1"/>
</dbReference>
<evidence type="ECO:0000256" key="4">
    <source>
        <dbReference type="ARBA" id="ARBA00022833"/>
    </source>
</evidence>
<comment type="cofactor">
    <cofactor evidence="1 6">
        <name>Zn(2+)</name>
        <dbReference type="ChEBI" id="CHEBI:29105"/>
    </cofactor>
</comment>
<evidence type="ECO:0000313" key="9">
    <source>
        <dbReference type="Proteomes" id="UP000002457"/>
    </source>
</evidence>
<dbReference type="Pfam" id="PF00107">
    <property type="entry name" value="ADH_zinc_N"/>
    <property type="match status" value="1"/>
</dbReference>
<keyword evidence="9" id="KW-1185">Reference proteome</keyword>
<dbReference type="InterPro" id="IPR036291">
    <property type="entry name" value="NAD(P)-bd_dom_sf"/>
</dbReference>
<dbReference type="STRING" id="521011.Mpal_1399"/>
<feature type="domain" description="Enoyl reductase (ER)" evidence="7">
    <location>
        <begin position="8"/>
        <end position="337"/>
    </location>
</feature>
<dbReference type="GO" id="GO:0043168">
    <property type="term" value="F:anion binding"/>
    <property type="evidence" value="ECO:0007669"/>
    <property type="project" value="UniProtKB-ARBA"/>
</dbReference>
<evidence type="ECO:0000256" key="2">
    <source>
        <dbReference type="ARBA" id="ARBA00008072"/>
    </source>
</evidence>
<dbReference type="eggNOG" id="arCOG01459">
    <property type="taxonomic scope" value="Archaea"/>
</dbReference>
<dbReference type="GeneID" id="7270004"/>
<keyword evidence="4 6" id="KW-0862">Zinc</keyword>
<dbReference type="KEGG" id="mpl:Mpal_1399"/>
<dbReference type="AlphaFoldDB" id="B8GHY9"/>
<dbReference type="GO" id="GO:0044281">
    <property type="term" value="P:small molecule metabolic process"/>
    <property type="evidence" value="ECO:0007669"/>
    <property type="project" value="UniProtKB-ARBA"/>
</dbReference>
<evidence type="ECO:0000259" key="7">
    <source>
        <dbReference type="SMART" id="SM00829"/>
    </source>
</evidence>
<dbReference type="SUPFAM" id="SSF50129">
    <property type="entry name" value="GroES-like"/>
    <property type="match status" value="1"/>
</dbReference>
<dbReference type="PANTHER" id="PTHR42813">
    <property type="entry name" value="ZINC-TYPE ALCOHOL DEHYDROGENASE-LIKE"/>
    <property type="match status" value="1"/>
</dbReference>
<dbReference type="PROSITE" id="PS00059">
    <property type="entry name" value="ADH_ZINC"/>
    <property type="match status" value="1"/>
</dbReference>
<protein>
    <submittedName>
        <fullName evidence="8">Alcohol dehydrogenase zinc-binding domain protein</fullName>
    </submittedName>
</protein>
<evidence type="ECO:0000256" key="6">
    <source>
        <dbReference type="RuleBase" id="RU361277"/>
    </source>
</evidence>
<dbReference type="GO" id="GO:0030554">
    <property type="term" value="F:adenyl nucleotide binding"/>
    <property type="evidence" value="ECO:0007669"/>
    <property type="project" value="UniProtKB-ARBA"/>
</dbReference>
<dbReference type="InterPro" id="IPR011032">
    <property type="entry name" value="GroES-like_sf"/>
</dbReference>
<dbReference type="CDD" id="cd08285">
    <property type="entry name" value="NADP_ADH"/>
    <property type="match status" value="1"/>
</dbReference>
<reference evidence="8 9" key="1">
    <citation type="journal article" date="2015" name="Genome Announc.">
        <title>Complete Genome Sequence of Methanosphaerula palustris E1-9CT, a Hydrogenotrophic Methanogen Isolated from a Minerotrophic Fen Peatland.</title>
        <authorList>
            <person name="Cadillo-Quiroz H."/>
            <person name="Browne P."/>
            <person name="Kyrpides N."/>
            <person name="Woyke T."/>
            <person name="Goodwin L."/>
            <person name="Detter C."/>
            <person name="Yavitt J.B."/>
            <person name="Zinder S.H."/>
        </authorList>
    </citation>
    <scope>NUCLEOTIDE SEQUENCE [LARGE SCALE GENOMIC DNA]</scope>
    <source>
        <strain evidence="9">ATCC BAA-1556 / DSM 19958 / E1-9c</strain>
    </source>
</reference>
<organism evidence="8 9">
    <name type="scientific">Methanosphaerula palustris (strain ATCC BAA-1556 / DSM 19958 / E1-9c)</name>
    <dbReference type="NCBI Taxonomy" id="521011"/>
    <lineage>
        <taxon>Archaea</taxon>
        <taxon>Methanobacteriati</taxon>
        <taxon>Methanobacteriota</taxon>
        <taxon>Stenosarchaea group</taxon>
        <taxon>Methanomicrobia</taxon>
        <taxon>Methanomicrobiales</taxon>
        <taxon>Methanoregulaceae</taxon>
        <taxon>Methanosphaerula</taxon>
    </lineage>
</organism>
<dbReference type="RefSeq" id="WP_012618048.1">
    <property type="nucleotide sequence ID" value="NC_011832.1"/>
</dbReference>
<sequence>MKGLARTGRGAPGWVEKVKPVAGPRDAIIRAIAIAPCNSDVHLIWGEMGDFLPSDRIFGHEAVGVVDSVGNDVKDFKVGDRVVVPAITPDWGTVASQQGNHQHCSGPLTGMPFDMLKDGTFAEYFHVNDADANLTLLPDGVTLEQAVMVVDMMTTGFYGAEMADVKLGSTVAVFGIGPVGLMAVAGAHLMGAARILAVGSRSNCVDLAKEYGATDIVDYHKGDTVKQIMDLTDGKGVDAVVVAGGNASTIGEGLEVLKFGHTLANLNVMEEAMLPIPLAPMAFGLGGKTIKGNLCPGGRARMEQMLALVKAGRVDPGKLINYRYTKFEDLLPALMVMHDKPKDLIKSAVILE</sequence>
<accession>B8GHY9</accession>
<dbReference type="InterPro" id="IPR013149">
    <property type="entry name" value="ADH-like_C"/>
</dbReference>
<dbReference type="GO" id="GO:0008270">
    <property type="term" value="F:zinc ion binding"/>
    <property type="evidence" value="ECO:0007669"/>
    <property type="project" value="InterPro"/>
</dbReference>